<evidence type="ECO:0000313" key="2">
    <source>
        <dbReference type="Proteomes" id="UP000675920"/>
    </source>
</evidence>
<feature type="region of interest" description="Disordered" evidence="1">
    <location>
        <begin position="118"/>
        <end position="137"/>
    </location>
</feature>
<dbReference type="OrthoDB" id="3212305at2"/>
<dbReference type="AlphaFoldDB" id="A0A8B6X7D8"/>
<protein>
    <submittedName>
        <fullName evidence="3">Uncharacterized protein</fullName>
    </submittedName>
</protein>
<dbReference type="RefSeq" id="WP_034410096.1">
    <property type="nucleotide sequence ID" value="NZ_AXWS01000002.1"/>
</dbReference>
<proteinExistence type="predicted"/>
<evidence type="ECO:0000313" key="3">
    <source>
        <dbReference type="RefSeq" id="WP_034410096.1"/>
    </source>
</evidence>
<sequence>MSALSPPQAAVRLLLAHVGSLDMKMIRLTLDRLARDEAVVVDDASEADIFVVDLDRPGAEVAIAQAGARRCQVVSYSFRPDAHAERLPGSRVLGKPLHADSFIATLRRLGTALRASASRVTRAPREESALGSQMPAEAERDVCGTADDLPAQPGRIAPPASVFFDPAHYLLGHLHAATRTAIEQRRPSRITGLPGVLDIVPGTMPTVWTSVRDPHLRPLSMVQIPRDSAIGIAPFDPAARRDGQFTLSAESLLWKTALWACRGRLPVGTDPWQPVRMVGWPDFTRTFSTPHAYRLVALWTRDTLSPVEIARHLGIPQRYAFAVYSAALHAGLFDTTIVQPVLAPLPASGRVSMLSRILRKLRHAD</sequence>
<accession>A0A8B6X7D8</accession>
<name>A0A8B6X7D8_9BURK</name>
<dbReference type="Proteomes" id="UP000675920">
    <property type="component" value="Unplaced"/>
</dbReference>
<evidence type="ECO:0000256" key="1">
    <source>
        <dbReference type="SAM" id="MobiDB-lite"/>
    </source>
</evidence>
<organism evidence="2 3">
    <name type="scientific">Derxia gummosa DSM 723</name>
    <dbReference type="NCBI Taxonomy" id="1121388"/>
    <lineage>
        <taxon>Bacteria</taxon>
        <taxon>Pseudomonadati</taxon>
        <taxon>Pseudomonadota</taxon>
        <taxon>Betaproteobacteria</taxon>
        <taxon>Burkholderiales</taxon>
        <taxon>Alcaligenaceae</taxon>
        <taxon>Derxia</taxon>
    </lineage>
</organism>
<reference evidence="3" key="1">
    <citation type="submission" date="2025-08" db="UniProtKB">
        <authorList>
            <consortium name="RefSeq"/>
        </authorList>
    </citation>
    <scope>IDENTIFICATION</scope>
</reference>
<keyword evidence="2" id="KW-1185">Reference proteome</keyword>